<dbReference type="EMBL" id="CAKKLH010000002">
    <property type="protein sequence ID" value="CAH0098356.1"/>
    <property type="molecule type" value="Genomic_DNA"/>
</dbReference>
<feature type="chain" id="PRO_5035327467" evidence="1">
    <location>
        <begin position="20"/>
        <end position="159"/>
    </location>
</feature>
<feature type="signal peptide" evidence="1">
    <location>
        <begin position="1"/>
        <end position="19"/>
    </location>
</feature>
<gene>
    <name evidence="2" type="ORF">DGAL_LOCUS408</name>
</gene>
<name>A0A8J2WG72_9CRUS</name>
<sequence>MKWEFVSMLLLFLVGVGHTQQLIGDYVTATSTAHYWQPQVVGQFNYFADSLPYVRHRDLGGNVMIGFWADFQQPLQVVPARKDLHVADLMLLLSYIAPVANVLELFHVQGDVAKANVMEVTAKAANVANPVRIKRKNVLRYKNGAFRPTLCSHRLCLSS</sequence>
<reference evidence="2" key="1">
    <citation type="submission" date="2021-11" db="EMBL/GenBank/DDBJ databases">
        <authorList>
            <person name="Schell T."/>
        </authorList>
    </citation>
    <scope>NUCLEOTIDE SEQUENCE</scope>
    <source>
        <strain evidence="2">M5</strain>
    </source>
</reference>
<proteinExistence type="predicted"/>
<protein>
    <submittedName>
        <fullName evidence="2">Uncharacterized protein</fullName>
    </submittedName>
</protein>
<organism evidence="2 3">
    <name type="scientific">Daphnia galeata</name>
    <dbReference type="NCBI Taxonomy" id="27404"/>
    <lineage>
        <taxon>Eukaryota</taxon>
        <taxon>Metazoa</taxon>
        <taxon>Ecdysozoa</taxon>
        <taxon>Arthropoda</taxon>
        <taxon>Crustacea</taxon>
        <taxon>Branchiopoda</taxon>
        <taxon>Diplostraca</taxon>
        <taxon>Cladocera</taxon>
        <taxon>Anomopoda</taxon>
        <taxon>Daphniidae</taxon>
        <taxon>Daphnia</taxon>
    </lineage>
</organism>
<evidence type="ECO:0000313" key="3">
    <source>
        <dbReference type="Proteomes" id="UP000789390"/>
    </source>
</evidence>
<evidence type="ECO:0000256" key="1">
    <source>
        <dbReference type="SAM" id="SignalP"/>
    </source>
</evidence>
<comment type="caution">
    <text evidence="2">The sequence shown here is derived from an EMBL/GenBank/DDBJ whole genome shotgun (WGS) entry which is preliminary data.</text>
</comment>
<evidence type="ECO:0000313" key="2">
    <source>
        <dbReference type="EMBL" id="CAH0098356.1"/>
    </source>
</evidence>
<keyword evidence="3" id="KW-1185">Reference proteome</keyword>
<dbReference type="AlphaFoldDB" id="A0A8J2WG72"/>
<accession>A0A8J2WG72</accession>
<dbReference type="OrthoDB" id="6367291at2759"/>
<keyword evidence="1" id="KW-0732">Signal</keyword>
<dbReference type="Proteomes" id="UP000789390">
    <property type="component" value="Unassembled WGS sequence"/>
</dbReference>